<dbReference type="GO" id="GO:0006635">
    <property type="term" value="P:fatty acid beta-oxidation"/>
    <property type="evidence" value="ECO:0007669"/>
    <property type="project" value="TreeGrafter"/>
</dbReference>
<dbReference type="Pfam" id="PF00378">
    <property type="entry name" value="ECH_1"/>
    <property type="match status" value="1"/>
</dbReference>
<dbReference type="InterPro" id="IPR029045">
    <property type="entry name" value="ClpP/crotonase-like_dom_sf"/>
</dbReference>
<dbReference type="GO" id="GO:0003824">
    <property type="term" value="F:catalytic activity"/>
    <property type="evidence" value="ECO:0007669"/>
    <property type="project" value="UniProtKB-ARBA"/>
</dbReference>
<dbReference type="PANTHER" id="PTHR11941:SF54">
    <property type="entry name" value="ENOYL-COA HYDRATASE, MITOCHONDRIAL"/>
    <property type="match status" value="1"/>
</dbReference>
<keyword evidence="5" id="KW-1185">Reference proteome</keyword>
<feature type="chain" id="PRO_5016933596" evidence="3">
    <location>
        <begin position="21"/>
        <end position="301"/>
    </location>
</feature>
<dbReference type="InterPro" id="IPR001753">
    <property type="entry name" value="Enoyl-CoA_hydra/iso"/>
</dbReference>
<sequence>MLRPRLITSATLLLATSITALNLPTYRGLQTDQSRKGVLQIAFNNPDSEINVWGQDAVKGLTDIVSRLQNNTEIKAIVFTSDVTNYFVAHLDLVSPFDPTISQRSVELFHALTELPQVTIAAVNGVARGAGNELLVSLDMRFAVKSRSRFGQPEIAAGFVPGGGGMSYLPRLIGRGRAMEYILTGKDITAEDAERIGWINKAFDSEREMYAHIDDILEVLTLYTTTSLGLVKQSINVASRPKLQDTIDDSNRFLESARQPETQQLLRDFLVLTRNQSDGDVELHLGENVPALHNVSVEVGL</sequence>
<keyword evidence="2" id="KW-0843">Virulence</keyword>
<name>A0A364NGQ5_STELY</name>
<dbReference type="AlphaFoldDB" id="A0A364NGQ5"/>
<evidence type="ECO:0000313" key="4">
    <source>
        <dbReference type="EMBL" id="RAR16436.1"/>
    </source>
</evidence>
<dbReference type="PANTHER" id="PTHR11941">
    <property type="entry name" value="ENOYL-COA HYDRATASE-RELATED"/>
    <property type="match status" value="1"/>
</dbReference>
<evidence type="ECO:0000256" key="3">
    <source>
        <dbReference type="SAM" id="SignalP"/>
    </source>
</evidence>
<evidence type="ECO:0000313" key="5">
    <source>
        <dbReference type="Proteomes" id="UP000249619"/>
    </source>
</evidence>
<evidence type="ECO:0000256" key="2">
    <source>
        <dbReference type="ARBA" id="ARBA00023026"/>
    </source>
</evidence>
<comment type="pathway">
    <text evidence="1">Mycotoxin biosynthesis.</text>
</comment>
<dbReference type="CDD" id="cd06558">
    <property type="entry name" value="crotonase-like"/>
    <property type="match status" value="1"/>
</dbReference>
<dbReference type="SUPFAM" id="SSF52096">
    <property type="entry name" value="ClpP/crotonase"/>
    <property type="match status" value="1"/>
</dbReference>
<dbReference type="Proteomes" id="UP000249619">
    <property type="component" value="Unassembled WGS sequence"/>
</dbReference>
<evidence type="ECO:0000256" key="1">
    <source>
        <dbReference type="ARBA" id="ARBA00004685"/>
    </source>
</evidence>
<gene>
    <name evidence="4" type="ORF">DDE83_000001</name>
</gene>
<reference evidence="5" key="1">
    <citation type="submission" date="2018-05" db="EMBL/GenBank/DDBJ databases">
        <title>Draft genome sequence of Stemphylium lycopersici strain CIDEFI 213.</title>
        <authorList>
            <person name="Medina R."/>
            <person name="Franco M.E.E."/>
            <person name="Lucentini C.G."/>
            <person name="Saparrat M.C.N."/>
            <person name="Balatti P.A."/>
        </authorList>
    </citation>
    <scope>NUCLEOTIDE SEQUENCE [LARGE SCALE GENOMIC DNA]</scope>
    <source>
        <strain evidence="5">CIDEFI 213</strain>
    </source>
</reference>
<protein>
    <submittedName>
        <fullName evidence="4">Enoyl-CoA hydratase/isomeras-like protein</fullName>
    </submittedName>
</protein>
<proteinExistence type="predicted"/>
<dbReference type="STRING" id="183478.A0A364NGQ5"/>
<dbReference type="EMBL" id="QGDH01000002">
    <property type="protein sequence ID" value="RAR16436.1"/>
    <property type="molecule type" value="Genomic_DNA"/>
</dbReference>
<organism evidence="4 5">
    <name type="scientific">Stemphylium lycopersici</name>
    <name type="common">Tomato gray leaf spot disease fungus</name>
    <name type="synonym">Thyrospora lycopersici</name>
    <dbReference type="NCBI Taxonomy" id="183478"/>
    <lineage>
        <taxon>Eukaryota</taxon>
        <taxon>Fungi</taxon>
        <taxon>Dikarya</taxon>
        <taxon>Ascomycota</taxon>
        <taxon>Pezizomycotina</taxon>
        <taxon>Dothideomycetes</taxon>
        <taxon>Pleosporomycetidae</taxon>
        <taxon>Pleosporales</taxon>
        <taxon>Pleosporineae</taxon>
        <taxon>Pleosporaceae</taxon>
        <taxon>Stemphylium</taxon>
    </lineage>
</organism>
<dbReference type="Gene3D" id="3.90.226.10">
    <property type="entry name" value="2-enoyl-CoA Hydratase, Chain A, domain 1"/>
    <property type="match status" value="1"/>
</dbReference>
<feature type="signal peptide" evidence="3">
    <location>
        <begin position="1"/>
        <end position="20"/>
    </location>
</feature>
<accession>A0A364NGQ5</accession>
<keyword evidence="3" id="KW-0732">Signal</keyword>
<comment type="caution">
    <text evidence="4">The sequence shown here is derived from an EMBL/GenBank/DDBJ whole genome shotgun (WGS) entry which is preliminary data.</text>
</comment>